<evidence type="ECO:0000256" key="6">
    <source>
        <dbReference type="RuleBase" id="RU003983"/>
    </source>
</evidence>
<protein>
    <submittedName>
        <fullName evidence="10">M48 family metallopeptidase</fullName>
    </submittedName>
</protein>
<evidence type="ECO:0000259" key="8">
    <source>
        <dbReference type="Pfam" id="PF01435"/>
    </source>
</evidence>
<dbReference type="InterPro" id="IPR001915">
    <property type="entry name" value="Peptidase_M48"/>
</dbReference>
<keyword evidence="7" id="KW-0472">Membrane</keyword>
<accession>A0ABR7LKH9</accession>
<organism evidence="10 11">
    <name type="scientific">Actinomadura alba</name>
    <dbReference type="NCBI Taxonomy" id="406431"/>
    <lineage>
        <taxon>Bacteria</taxon>
        <taxon>Bacillati</taxon>
        <taxon>Actinomycetota</taxon>
        <taxon>Actinomycetes</taxon>
        <taxon>Streptosporangiales</taxon>
        <taxon>Thermomonosporaceae</taxon>
        <taxon>Actinomadura</taxon>
    </lineage>
</organism>
<keyword evidence="7" id="KW-1133">Transmembrane helix</keyword>
<evidence type="ECO:0000313" key="10">
    <source>
        <dbReference type="EMBL" id="MBC6465365.1"/>
    </source>
</evidence>
<evidence type="ECO:0000256" key="1">
    <source>
        <dbReference type="ARBA" id="ARBA00022670"/>
    </source>
</evidence>
<dbReference type="PANTHER" id="PTHR10120">
    <property type="entry name" value="CAAX PRENYL PROTEASE 1"/>
    <property type="match status" value="1"/>
</dbReference>
<evidence type="ECO:0000256" key="7">
    <source>
        <dbReference type="SAM" id="Phobius"/>
    </source>
</evidence>
<keyword evidence="1 6" id="KW-0645">Protease</keyword>
<feature type="transmembrane region" description="Helical" evidence="7">
    <location>
        <begin position="47"/>
        <end position="71"/>
    </location>
</feature>
<keyword evidence="7" id="KW-0812">Transmembrane</keyword>
<evidence type="ECO:0000256" key="5">
    <source>
        <dbReference type="ARBA" id="ARBA00023049"/>
    </source>
</evidence>
<proteinExistence type="inferred from homology"/>
<keyword evidence="2" id="KW-0479">Metal-binding</keyword>
<feature type="domain" description="CAAX prenyl protease 1 N-terminal" evidence="9">
    <location>
        <begin position="55"/>
        <end position="185"/>
    </location>
</feature>
<dbReference type="InterPro" id="IPR027057">
    <property type="entry name" value="CAXX_Prtase_1"/>
</dbReference>
<dbReference type="InterPro" id="IPR032456">
    <property type="entry name" value="Peptidase_M48_N"/>
</dbReference>
<feature type="transmembrane region" description="Helical" evidence="7">
    <location>
        <begin position="157"/>
        <end position="179"/>
    </location>
</feature>
<feature type="transmembrane region" description="Helical" evidence="7">
    <location>
        <begin position="269"/>
        <end position="290"/>
    </location>
</feature>
<evidence type="ECO:0000259" key="9">
    <source>
        <dbReference type="Pfam" id="PF16491"/>
    </source>
</evidence>
<feature type="transmembrane region" description="Helical" evidence="7">
    <location>
        <begin position="83"/>
        <end position="107"/>
    </location>
</feature>
<feature type="transmembrane region" description="Helical" evidence="7">
    <location>
        <begin position="131"/>
        <end position="150"/>
    </location>
</feature>
<comment type="similarity">
    <text evidence="6">Belongs to the peptidase M48 family.</text>
</comment>
<dbReference type="Pfam" id="PF16491">
    <property type="entry name" value="Peptidase_M48_N"/>
    <property type="match status" value="1"/>
</dbReference>
<keyword evidence="11" id="KW-1185">Reference proteome</keyword>
<gene>
    <name evidence="10" type="ORF">HKK74_07650</name>
</gene>
<name>A0ABR7LKH9_9ACTN</name>
<comment type="caution">
    <text evidence="10">The sequence shown here is derived from an EMBL/GenBank/DDBJ whole genome shotgun (WGS) entry which is preliminary data.</text>
</comment>
<dbReference type="Proteomes" id="UP000805614">
    <property type="component" value="Unassembled WGS sequence"/>
</dbReference>
<evidence type="ECO:0000256" key="2">
    <source>
        <dbReference type="ARBA" id="ARBA00022723"/>
    </source>
</evidence>
<feature type="domain" description="Peptidase M48" evidence="8">
    <location>
        <begin position="193"/>
        <end position="404"/>
    </location>
</feature>
<keyword evidence="3 6" id="KW-0378">Hydrolase</keyword>
<evidence type="ECO:0000313" key="11">
    <source>
        <dbReference type="Proteomes" id="UP000805614"/>
    </source>
</evidence>
<evidence type="ECO:0000256" key="3">
    <source>
        <dbReference type="ARBA" id="ARBA00022801"/>
    </source>
</evidence>
<comment type="cofactor">
    <cofactor evidence="6">
        <name>Zn(2+)</name>
        <dbReference type="ChEBI" id="CHEBI:29105"/>
    </cofactor>
    <text evidence="6">Binds 1 zinc ion per subunit.</text>
</comment>
<reference evidence="10 11" key="1">
    <citation type="submission" date="2020-06" db="EMBL/GenBank/DDBJ databases">
        <title>Actinomadura xiongansis sp. nov., isolated from soil of Baiyangdian.</title>
        <authorList>
            <person name="Zhang X."/>
        </authorList>
    </citation>
    <scope>NUCLEOTIDE SEQUENCE [LARGE SCALE GENOMIC DNA]</scope>
    <source>
        <strain evidence="10 11">HBUM206468</strain>
    </source>
</reference>
<dbReference type="EMBL" id="JABVEC010000004">
    <property type="protein sequence ID" value="MBC6465365.1"/>
    <property type="molecule type" value="Genomic_DNA"/>
</dbReference>
<dbReference type="Gene3D" id="3.30.2010.10">
    <property type="entry name" value="Metalloproteases ('zincins'), catalytic domain"/>
    <property type="match status" value="1"/>
</dbReference>
<keyword evidence="4 6" id="KW-0862">Zinc</keyword>
<keyword evidence="5 6" id="KW-0482">Metalloprotease</keyword>
<evidence type="ECO:0000256" key="4">
    <source>
        <dbReference type="ARBA" id="ARBA00022833"/>
    </source>
</evidence>
<sequence length="419" mass="45148">MLALTTPWRPLSGPVPGGTVAPDASRDFTAAQIARAAAFDGAISLPAYLSLALSLLSVLVLGLTPLGARLLGVVIRPARRWPLQLIVAAIVLTAVLRIVTLPFRVWAETISRRHGLSTQDWGGWAQDQLKGFMVGVIMWIVVLVLLHVLVRRFPRYWWTGAAAGGAALVVAASFLYPLVFEPLFNSFRPMPAGPVRTEVLRLAAADHVPIRDVLVADASRRTTALNAYVSGFGSTRRVVVYDTLLKSGRPDEIKLIVAHELGHAKRGDVLYGTLMGALGVAAGVCVLYLLMTSRRLLTRAGVASPTPGTGPPAAADPRSFALLLAMVTVLLQLGGPAQNLVSRHIEARADRHALDLTGDPATFTRMQRALSVRNLSDLRPNPLEYVLWSSHPSGPERIAMARNWARLHGRPDPPPLAGR</sequence>
<dbReference type="Pfam" id="PF01435">
    <property type="entry name" value="Peptidase_M48"/>
    <property type="match status" value="1"/>
</dbReference>
<dbReference type="CDD" id="cd07343">
    <property type="entry name" value="M48A_Zmpste24p_like"/>
    <property type="match status" value="1"/>
</dbReference>